<keyword evidence="1" id="KW-1133">Transmembrane helix</keyword>
<evidence type="ECO:0000313" key="3">
    <source>
        <dbReference type="Proteomes" id="UP000001037"/>
    </source>
</evidence>
<organism evidence="2 3">
    <name type="scientific">Pyrolobus fumarii (strain DSM 11204 / 1A)</name>
    <dbReference type="NCBI Taxonomy" id="694429"/>
    <lineage>
        <taxon>Archaea</taxon>
        <taxon>Thermoproteota</taxon>
        <taxon>Thermoprotei</taxon>
        <taxon>Desulfurococcales</taxon>
        <taxon>Pyrodictiaceae</taxon>
        <taxon>Pyrolobus</taxon>
    </lineage>
</organism>
<dbReference type="InParanoid" id="G0EF17"/>
<keyword evidence="1" id="KW-0812">Transmembrane</keyword>
<name>G0EF17_PYRF1</name>
<dbReference type="AlphaFoldDB" id="G0EF17"/>
<dbReference type="HOGENOM" id="CLU_686280_0_0_2"/>
<dbReference type="STRING" id="694429.Pyrfu_1046"/>
<reference evidence="2 3" key="1">
    <citation type="journal article" date="2011" name="Stand. Genomic Sci.">
        <title>Complete genome sequence of the hyperthermophilic chemolithoautotroph Pyrolobus fumarii type strain (1A).</title>
        <authorList>
            <person name="Anderson I."/>
            <person name="Goker M."/>
            <person name="Nolan M."/>
            <person name="Lucas S."/>
            <person name="Hammon N."/>
            <person name="Deshpande S."/>
            <person name="Cheng J.F."/>
            <person name="Tapia R."/>
            <person name="Han C."/>
            <person name="Goodwin L."/>
            <person name="Pitluck S."/>
            <person name="Huntemann M."/>
            <person name="Liolios K."/>
            <person name="Ivanova N."/>
            <person name="Pagani I."/>
            <person name="Mavromatis K."/>
            <person name="Ovchinikova G."/>
            <person name="Pati A."/>
            <person name="Chen A."/>
            <person name="Palaniappan K."/>
            <person name="Land M."/>
            <person name="Hauser L."/>
            <person name="Brambilla E.M."/>
            <person name="Huber H."/>
            <person name="Yasawong M."/>
            <person name="Rohde M."/>
            <person name="Spring S."/>
            <person name="Abt B."/>
            <person name="Sikorski J."/>
            <person name="Wirth R."/>
            <person name="Detter J.C."/>
            <person name="Woyke T."/>
            <person name="Bristow J."/>
            <person name="Eisen J.A."/>
            <person name="Markowitz V."/>
            <person name="Hugenholtz P."/>
            <person name="Kyrpides N.C."/>
            <person name="Klenk H.P."/>
            <person name="Lapidus A."/>
        </authorList>
    </citation>
    <scope>NUCLEOTIDE SEQUENCE [LARGE SCALE GENOMIC DNA]</scope>
    <source>
        <strain evidence="3">DSM 11204 / 1A</strain>
    </source>
</reference>
<feature type="transmembrane region" description="Helical" evidence="1">
    <location>
        <begin position="238"/>
        <end position="258"/>
    </location>
</feature>
<dbReference type="KEGG" id="pfm:Pyrfu_1046"/>
<feature type="transmembrane region" description="Helical" evidence="1">
    <location>
        <begin position="288"/>
        <end position="305"/>
    </location>
</feature>
<gene>
    <name evidence="2" type="ordered locus">Pyrfu_1046</name>
</gene>
<feature type="transmembrane region" description="Helical" evidence="1">
    <location>
        <begin position="130"/>
        <end position="156"/>
    </location>
</feature>
<feature type="transmembrane region" description="Helical" evidence="1">
    <location>
        <begin position="168"/>
        <end position="192"/>
    </location>
</feature>
<keyword evidence="3" id="KW-1185">Reference proteome</keyword>
<evidence type="ECO:0000256" key="1">
    <source>
        <dbReference type="SAM" id="Phobius"/>
    </source>
</evidence>
<protein>
    <submittedName>
        <fullName evidence="2">Uncharacterized protein</fullName>
    </submittedName>
</protein>
<feature type="transmembrane region" description="Helical" evidence="1">
    <location>
        <begin position="47"/>
        <end position="77"/>
    </location>
</feature>
<sequence length="401" mass="42101">MRKALLIAAVVLRVAAAASSALAAYDLAPHVITSLPVLPMPGAKVVSLAVAAAVALLALVGHYGAAIVALGIMAAVYTALGMKIPITLLAAIVSLLLAPMLVRRADVMEGSVVETRLYCSWGCRLATPAFYIVLLVGAYLVYGAAFALGYAVGSVLESLEVMPQQVAAIAYLATRLLAMRIIILLVILWVLYKAIVGLAEPLVYTILAHPRDVARLVNSILEGERRALVEGKTWHHKLYLSAASHVAGVITLIIAYSLMRVASTIYNVLLGGQPLPSAILAAEKFTTMTAPLWGLATYYAAYRFTRRRIQSTLAGGVSPPRATLPLLTVLAAAALLLYSGLSDVLLSVLLCPVQPTACTGVHEAGLAARISMVVSAAAESIAASIRRGVELIDSIVAMLFG</sequence>
<accession>G0EF17</accession>
<dbReference type="Proteomes" id="UP000001037">
    <property type="component" value="Chromosome"/>
</dbReference>
<proteinExistence type="predicted"/>
<keyword evidence="1" id="KW-0472">Membrane</keyword>
<feature type="transmembrane region" description="Helical" evidence="1">
    <location>
        <begin position="84"/>
        <end position="102"/>
    </location>
</feature>
<dbReference type="EMBL" id="CP002838">
    <property type="protein sequence ID" value="AEM38914.1"/>
    <property type="molecule type" value="Genomic_DNA"/>
</dbReference>
<feature type="transmembrane region" description="Helical" evidence="1">
    <location>
        <begin position="326"/>
        <end position="350"/>
    </location>
</feature>
<evidence type="ECO:0000313" key="2">
    <source>
        <dbReference type="EMBL" id="AEM38914.1"/>
    </source>
</evidence>